<sequence length="219" mass="25250">MQAFEKSREDIRVKCRGRILKQRRKNSEAWKSNLKLEEDGRFLRKISQVRTRIVLRKVVRKGIDLSRAPLAAENHTQCTQVKACLDNALRRPIRRFLSAKQLVLETRKPTAGTLKRSPSDPGTTSAGWRVHSSLYQFELSDVHELLHHVTECPRCSFARARDEVSLVAGPRRWIKWVSDDRWNLRVGSSGMRAKCYGGWRREGPWDELGGEGLHRGIAR</sequence>
<comment type="caution">
    <text evidence="1">The sequence shown here is derived from an EMBL/GenBank/DDBJ whole genome shotgun (WGS) entry which is preliminary data.</text>
</comment>
<organism evidence="1 2">
    <name type="scientific">Vanilla planifolia</name>
    <name type="common">Vanilla</name>
    <dbReference type="NCBI Taxonomy" id="51239"/>
    <lineage>
        <taxon>Eukaryota</taxon>
        <taxon>Viridiplantae</taxon>
        <taxon>Streptophyta</taxon>
        <taxon>Embryophyta</taxon>
        <taxon>Tracheophyta</taxon>
        <taxon>Spermatophyta</taxon>
        <taxon>Magnoliopsida</taxon>
        <taxon>Liliopsida</taxon>
        <taxon>Asparagales</taxon>
        <taxon>Orchidaceae</taxon>
        <taxon>Vanilloideae</taxon>
        <taxon>Vanilleae</taxon>
        <taxon>Vanilla</taxon>
    </lineage>
</organism>
<protein>
    <submittedName>
        <fullName evidence="1">Uncharacterized protein</fullName>
    </submittedName>
</protein>
<gene>
    <name evidence="1" type="ORF">HPP92_028395</name>
</gene>
<name>A0A835P5S4_VANPL</name>
<dbReference type="EMBL" id="JADCNM010000473">
    <property type="protein sequence ID" value="KAG0447276.1"/>
    <property type="molecule type" value="Genomic_DNA"/>
</dbReference>
<dbReference type="Proteomes" id="UP000639772">
    <property type="component" value="Unassembled WGS sequence"/>
</dbReference>
<dbReference type="AlphaFoldDB" id="A0A835P5S4"/>
<evidence type="ECO:0000313" key="2">
    <source>
        <dbReference type="Proteomes" id="UP000639772"/>
    </source>
</evidence>
<evidence type="ECO:0000313" key="1">
    <source>
        <dbReference type="EMBL" id="KAG0447276.1"/>
    </source>
</evidence>
<proteinExistence type="predicted"/>
<accession>A0A835P5S4</accession>
<reference evidence="1 2" key="1">
    <citation type="journal article" date="2020" name="Nat. Food">
        <title>A phased Vanilla planifolia genome enables genetic improvement of flavour and production.</title>
        <authorList>
            <person name="Hasing T."/>
            <person name="Tang H."/>
            <person name="Brym M."/>
            <person name="Khazi F."/>
            <person name="Huang T."/>
            <person name="Chambers A.H."/>
        </authorList>
    </citation>
    <scope>NUCLEOTIDE SEQUENCE [LARGE SCALE GENOMIC DNA]</scope>
    <source>
        <tissue evidence="1">Leaf</tissue>
    </source>
</reference>